<evidence type="ECO:0000256" key="5">
    <source>
        <dbReference type="ARBA" id="ARBA00022737"/>
    </source>
</evidence>
<dbReference type="PROSITE" id="PS00455">
    <property type="entry name" value="AMP_BINDING"/>
    <property type="match status" value="5"/>
</dbReference>
<dbReference type="InterPro" id="IPR036736">
    <property type="entry name" value="ACP-like_sf"/>
</dbReference>
<dbReference type="FunFam" id="3.40.50.980:FF:000001">
    <property type="entry name" value="Non-ribosomal peptide synthetase"/>
    <property type="match status" value="1"/>
</dbReference>
<dbReference type="InterPro" id="IPR000873">
    <property type="entry name" value="AMP-dep_synth/lig_dom"/>
</dbReference>
<dbReference type="GO" id="GO:0008610">
    <property type="term" value="P:lipid biosynthetic process"/>
    <property type="evidence" value="ECO:0007669"/>
    <property type="project" value="UniProtKB-ARBA"/>
</dbReference>
<dbReference type="Gene3D" id="3.30.300.30">
    <property type="match status" value="7"/>
</dbReference>
<dbReference type="Pfam" id="PF08242">
    <property type="entry name" value="Methyltransf_12"/>
    <property type="match status" value="2"/>
</dbReference>
<proteinExistence type="predicted"/>
<name>A0A4Q7UEN6_9ACTN</name>
<dbReference type="GO" id="GO:0072330">
    <property type="term" value="P:monocarboxylic acid biosynthetic process"/>
    <property type="evidence" value="ECO:0007669"/>
    <property type="project" value="UniProtKB-ARBA"/>
</dbReference>
<dbReference type="InterPro" id="IPR001242">
    <property type="entry name" value="Condensation_dom"/>
</dbReference>
<dbReference type="GO" id="GO:0031177">
    <property type="term" value="F:phosphopantetheine binding"/>
    <property type="evidence" value="ECO:0007669"/>
    <property type="project" value="InterPro"/>
</dbReference>
<dbReference type="GO" id="GO:0016874">
    <property type="term" value="F:ligase activity"/>
    <property type="evidence" value="ECO:0007669"/>
    <property type="project" value="UniProtKB-KW"/>
</dbReference>
<evidence type="ECO:0000256" key="3">
    <source>
        <dbReference type="ARBA" id="ARBA00022553"/>
    </source>
</evidence>
<dbReference type="NCBIfam" id="NF003417">
    <property type="entry name" value="PRK04813.1"/>
    <property type="match status" value="7"/>
</dbReference>
<sequence>MTLREGVLMNRPDARKVSSAQREIWLAQQQHPGSALYHIAEYLEIVGPLDVPAFEAALRRAVSETDALHQRFFEQGGELWQYTHPVGDWPLPVVDVSDEPDPAAAAEAWMRADLDRPVDLAQDRLFSYALLELAPDRHFWYLSNHHIVMDGRSWTLLARRVAEIYTAGAADPGPSRFRSVDLLVSSDAAYRASAEFEADQRYWRERFADKPAPTRLVPDVSDVLKSPVRRLATLPEATAERLRTMAGDVGVRYTSLLAAAVALFFRRATRVPEVVLTLPVVGQTGPEMRTVPGMASNWVPLRIPARPDMTVRELMAAVEAEIGEARRHQRYRGEDIVRDLGLVRMRHRLLGPHVNFMTFEYDFDFAGSRAIGHNLTTGYTDDLSIVFVDHAEGNGTRIRFDANPDHYSTEALAGHLETFLRVLEDFDPAAPVGQWDVLQGGDAEQLLTWGTGAAVDADATLPGLFGARVLRDPDAVAVVAGPVQLSFRDVDVRANRLAHWLVAKGVGPDVLVGLALPRSVDFVVAMLAVVKAGGAYLPIDLDAPAHRRQSMLADAAPAWVIDAEVLSGEFGGFPQTAPPVGVTASNVAYVMYTSGSTGEPKGVAVTHAGVVALARDRSLAEASERVLFHSSPLFDASTYELWVPLLGGGTVVVSPVDDADLRALVRVVADQRVTSLWLTAAVFAMVAAQKAEMLAGVRRLWAGGDVVSPAAVERVSAVNPDLVVVNGYGPTETTTFACRYVVGRGAFGSTVPIGGPLDGMRVYVLDGGLGMVPPGVAGELYVAGAGLARGYMGRAGLTAERFVADPWGPAGSRMYRTGDVVRWGRDGALEFLGRVDEQVKVRGFRVEPGEVEAVLAQHPRVGQAVVVARADEPGDKRLVGYVVPAPGRTIEPAELRRFAGERLPAFMVPAAVLTLDRLPLTANGKVDRVRLPAPDYAPAARHYKAPRTPVEEMLCGLFAEVLNVSAVGVDDSFFDLGGHSLMVTSLAGRVRAALGVELPIQVVFATPTVSALADYIAGAAGAPVRLALGARPQTETLPLSFAQQRLWFQQKISGEAPTYNIPLALSLSGEVDPEAMRPALRDVVMRHEALRTVFPEVGGRPCQRVLAPAAVEVAWEARQVDRTALDGALSSAARYSFNLAAELPVRAWLFTTGATEAVLLVLLHHIAGDGWSMRPLADDLVTAYRARRRGEAPQWPALSVQYADYTLWQRELLGRAEDPDSLLARQVAYWTHQLAGLPEQLTLPTDRPRPKVNSYRGDQVRFDLDPELHEGVSRLARRSDATVFMVLQAAMAALLTRLGAGTDIPLGGAIANRTDQALDGLVGFFVNTLVLRANTAGDPSFAELIDRVRDTSLAAYAHQDVPFECLVELLNPQRSAAHHPLFQVMFALQNVAPAAFDLDGLHVRPGFLNAGASRFDLFFSLTESHAPDRTCRGVAGTVEYATDLFDRETVVRLTMRWVRLLRAMVAEPHRRIGAVDLLTDDERAGMLATGTGAACAVDAGATLVGLFAERVAADPGAVAVVAGPAELTYAEVDRRANRLAHRLVEKGVGPEVLVGLALPRSVDLVVAMLAVAKAGGAYLPIDVEWPAYRLQWVLADAAPAFVLDAQAVSGGFGEYPDEAPPVGVTASNVAYVMYTSGSTGEPKGVAVTHAAVVALARDRSLVEASERVLFHSSPLFDASTYEFWVPLLNGGTLVVSPTGDAELEALVELVAEQRVTGLWLSAAVFALVAAGHAGALAGVRRLWAGGDVVSPAAVERVMSVSADLVVVNGYGPTETTTFACRYAVPRGGLGSAVPIGGPLDGMRVYVLDAGLGLVPPGVAGELYVAGVGLARGYVGRAGLTAQRFVADPFGPAGSRMYRTGDVVRWIRGGVLEFVGRVDEQVKVRGFRVEPAEVEAVLAHHPRVSQAVVVAREDAPGDKRLVGYVVPAAVGDSHEGEQVGEWRELYDSLYSGSDGVAFGENFVGWNSTYTGLPIPLDEMREWRDATVERILAFGPRRVLEVGVGSGLLLAKIAPRCEAYWGTDFSAVVVEDLAGQVERSGLSSRVRLRCQSADDMSGLPVGFFDTVVLNSVVQYFPDGAYLARVLTRLVDLLAPGGRLVVGDVRHPGSLRLLGAVVERAARPDAPPSVVRAAVEHAVLVEKELVVDPEFFDVLAAGNDVIAGVDTRLKAGRSHNELTRYRYEAVLHKRPADLTVLDSVRTVRWGHDIDDLADLRIDAPVRVTGVPNARMAADVAVARALSAAGPVGERAALDPQQVAEWAAERGWDTVVTWSPGSVECFDAVVLPTPAAAPVAGGFVGTGDGRRKLVNDPAVSREVGELSGVLRAHVRERLPEYMVPAAVMVVNRLPFTANGKLDRAALPAPEYAVMTGRAPRTVHEEVLCGLFAEVLGLPAVGVADSFFDLGGHSLLATRLVSRIRTVLGVELPIRAVFAAPTVSGLAGQLAAGTARARPALRPRPRPETVPLSFAQQRLWFLYRLEGRSATYNIPFALRLSGPVDLGALRQALTDVVARHEVLRTIFPDDAGTPSQKVLGLGEADVAWRVEHVDERALDESLSAAVRYGFDLAVEPPVRGRVFVTRPGECVLLVLLHHIACDGWSMGPLAHDLMTAYRARHRGDEPEFTPLPVQYADYTFWQRDLLGSSDDPDSVFARQVGYWTERLAGLPEQLSLPHDRPRPRVASYRGADLEFDLDASLHQQVTDVARRSGATVFMVLQAALAALLTRLGAGEDIPLGSGIAGRTDEALDELVGFFVNTMVLRTDTSGDPTFADLLAQVRETGLAAYANQDVSFEYLVELLNPQRSPAHHPLFQIALVLQNTPATAFELPGARVSTYPVSTGVSRLDLAISVAERRDRIGQPDGIAGTVEYSTDLFDRETVEILMSRWKRLLRSAVADPGRRLSRLDLLSSDEHARLLADGTGEILGATPATLTDMFAAHAARTPDAVAVVAGAREFRYGEVDSWANRVAHWLIEQGVRPERLVGLAMPRSVELVVAVLAIGKAGGAVLPIDPEYPAERVAFMLSDAAPVLVLDAEALAGPFAEFPATAPPVRVTPSHTAYVMYTSGSTGTPKGVAVTHAGVSGLAATLAERCGADAGSRVLQLSSLAFDAMVWEFVLAFSSGAALVVPPPGRLVGEQLGHALSEVTHALVVPSVLATVPEGLGERLRGLTVGGEACPPELAARWAPGRRMVNAYGPTEVTVCATVSDAVVGTATPLGRPVHNARVYVLDAELGLAPPGVTGELYVAGSGLARGYLGRAGLTAERFVADPWGPAGSRMYRTGDLARWVRDGRLEFAGRADEQVKIRGLRVEPGEIEAALATHPHVERAVVVVREDQPGDQRLVAYVVPTVDEPEDLRDFASRRLPEHMVPAAVVLLDRLPTTASGKLDRAALPAPDYAKPAAGRLPRTPREQVLCGLFAEVLQVPNVGIDDSFFDLGGHSLLATRLTSRVRSVLGVELPIRLVFEAPTVAGLARHLDGAGSAPPRPATRRRPGLPPLSYAQRRLWFLHKLEGPSATYNIPLALRLSGDVDVAALRLALHDVVARHEALRTVFPEVDGQPFQRVVGTGDIELGWEVRRVTHDGLRPALSQAARYAFDLAAELPIRAWLFAADTGERVLLVLLHHIAGDGWSMDPLSRDLMTAYSGRRQGRAPEWPQLPAQYVDYALWQQDVLGDQHDPDSVLARQVGYWSGQLAGLPDEVTLPADRPRPPTASYQGEHLFVPLDADFYPTITALARRLGATVFMVLHAGLAALLTRLGAGTDIPVGSPIAGRSDEALDDLVGFFVNTLVLRTDTSGDPTAADLVGRVRETSLAAYAHQDIPFEYLVELLNPRRSAGHHPLFQVMLALQNGPEADFSIPELEARLEAVETGTSRFDLWLSLVKNPDAEGVGVLVEYSTDLFDRDTVQDFVSRWVRLLRSMAADPDLRIGRIDLLTEGERARLVADGTGPARELPSATLPGLFAVQAERTPDAVALVAGRTRLTYRQLVERADRLARLLAGHGVGPERLVALLLPRSVDLVVAILATVRAGGAYVPIDPDYPAQQIAFMLGDARPAVVLATTGTARTLPAGTTPILLDGADDAETAGPTAGPVEPDPGNAAYMIYTSGSTGRPKGVLVSHRAIVNRLLWMRDEYGFRTDDRFLQKTSAGFDVSVWEFFLPLISGATLVLAEPGGHRDPSYLAETIKAERITTVHFVPSMLRAFVDEPAAAECTHLRRVICSGEALTEDLRSRFHAVLDVELHNLYGPTEAAVDVTSWACPPVAGAREIPIGRPIDNIRVYVLDGALTMVPRGVTGELYVAGVGLARGYLGRAALTAERFVADPWGPAGSRMYRTGDVVRWGRDGALEFVGRADEQVKIRGFRVEPGEIEAVLAQHPRVSRAVVVARESEAGDKRLVGYVVPTALSGGEAEQITEWRELYDSVYSGSAGAFGEDFVGWNSVYTGSPIPLEEMREWRDSAVERVLAFQPRRVLEVGVGSGLLLSGIAPECESYWGTDLSSVVVEGLAEQVRKAGLESRVALRCQPADDFSGLPEGFFDTVVLNSVVQYFPDGDYLTRVLTRCLELLVPGGRVVVGDVRHPGSLRPIQTEIQRAQRPDAPPSTITAAVERAVLAERELVVDPEWFTRWADGRAGVDVRLKAGAAHNELTRYRYEVVLHKQRADLLAVDDVPRAVWGRDVGALDELDPAGPKRVVGIPNARVVGETAGVDPEALRSWCRRSGCTALVTWSPETIDSFDAVVLPSAGDGRAFTGVYLPSGVAGRQLVNNPAAARAAGGLVTSLRRFAGERLPEFMVPSAIVSLDRLPSTVSGKLDRAALPVPDYGVGGAGRAPRTPQEEVLCGLFAELLGLPAIGIDDSFFDLGGHSLLATRLVSRIRTVLGTELPIRAVFAAPTVAGLARLLHGGTAQARPPLRARPRPTVLPLSFAQQRLWFLHQYQGSSGTYNIPLALRLSGEVDVEVLRLALLDVVERHEALRTVFPDTDGEPYQQVVAPDAVQVGWEIRDVDRDGLSAALSAAAGHGFDLARELPVRGWVFRTDRTECVLLVLLHHIAGDGWSMGPLAEDLLTAYRARRAGDAPPWRQLPVQYADYTLWQREVLGDEDDAGSVFARQVRYWTEQLRDLPDQLTLPVDRARPPVASHRGEHREIHLDADLHRRIAALAQRSGSTVYMVLQAGLAALLTRLGGGTDIPVGSPIAGRHDEALDHLVGFFVNTLVLRTDTSGDPSFSELLGRVRETNLAAYAHQDVPFEYLVGLVNPRRSAAHHPLFQVALVLQNVPTPEFRLPGLKVDGEPVAMDVSRMDLAFSLSERLDRTGRPDGIAGVLEYSTDMFDRATVDDLVARWARLLRAATIEPGRRISRIDLLTAQERARLLAAGTGAIQKAPRTTVQELFAAQVAWTPRAAAVVSDGTSLSYRELDVRANRMAHWLIERGAGPERLVGLVLPRSVDLVAMTLAVVKAGAAYLPIDPGQPAERIAFLLADAAPAVVVEAGDLAGDFSRYPDTAPAVRVQPPGAAYVMYTSGSTGGPKGVTVCHADVVGLVRSELFATGHQRVLFRSPVMFDASTYELWAPLTSGGTVVVAPPGELDAAELARVIRAGVSALFLTTALFNLMVEEHVDCFAGVSTVLTGGELVSPAAMRRMRERNPRTSLVHVYGPTETTTFATQFPVDAPDGRTVPIGVPMEDVRAYVLDGRLELAPPGVAAELYIAGTGVARGYVSRPGLTAERFVADPWGPPGSRMYRTGDVVRWNRDGKIEFVGRVDHQVKIRGHRVEPGEVEAVLTRHPGVAQASVIAREDRPGDRRLVAYVVPAGDGEPPGDLRDFAADRLPGYLVPAAVVLLDRLPLTANGKVDRAELPAPDYARPHTHRAPRTPAEQLLCGLFTEVLGVRTVGVDDSFFDLGGHSLLATRLISRIRSVFEVDLPVQAIFEAPTVAGLARRTEELPASRRPRLRRMSRGEGSR</sequence>
<dbReference type="NCBIfam" id="NF004282">
    <property type="entry name" value="PRK05691.1"/>
    <property type="match status" value="7"/>
</dbReference>
<dbReference type="FunFam" id="2.30.38.10:FF:000001">
    <property type="entry name" value="Non-ribosomal peptide synthetase PvdI"/>
    <property type="match status" value="5"/>
</dbReference>
<evidence type="ECO:0000313" key="9">
    <source>
        <dbReference type="Proteomes" id="UP000293781"/>
    </source>
</evidence>
<dbReference type="Pfam" id="PF13193">
    <property type="entry name" value="AMP-binding_C"/>
    <property type="match status" value="3"/>
</dbReference>
<dbReference type="Pfam" id="PF00668">
    <property type="entry name" value="Condensation"/>
    <property type="match status" value="5"/>
</dbReference>
<dbReference type="InterPro" id="IPR020806">
    <property type="entry name" value="PKS_PP-bd"/>
</dbReference>
<dbReference type="EMBL" id="SHKK01000001">
    <property type="protein sequence ID" value="RZT79747.1"/>
    <property type="molecule type" value="Genomic_DNA"/>
</dbReference>
<dbReference type="GO" id="GO:0009403">
    <property type="term" value="P:toxin biosynthetic process"/>
    <property type="evidence" value="ECO:0007669"/>
    <property type="project" value="UniProtKB-ARBA"/>
</dbReference>
<keyword evidence="3" id="KW-0597">Phosphoprotein</keyword>
<evidence type="ECO:0000256" key="1">
    <source>
        <dbReference type="ARBA" id="ARBA00001957"/>
    </source>
</evidence>
<dbReference type="Pfam" id="PF00550">
    <property type="entry name" value="PP-binding"/>
    <property type="match status" value="5"/>
</dbReference>
<dbReference type="CDD" id="cd19540">
    <property type="entry name" value="LCL_NRPS-like"/>
    <property type="match status" value="4"/>
</dbReference>
<dbReference type="InterPro" id="IPR045851">
    <property type="entry name" value="AMP-bd_C_sf"/>
</dbReference>
<dbReference type="Gene3D" id="3.40.50.150">
    <property type="entry name" value="Vaccinia Virus protein VP39"/>
    <property type="match status" value="2"/>
</dbReference>
<protein>
    <submittedName>
        <fullName evidence="8">Amino acid adenylation domain-containing protein</fullName>
    </submittedName>
</protein>
<dbReference type="FunFam" id="3.30.559.30:FF:000001">
    <property type="entry name" value="Non-ribosomal peptide synthetase"/>
    <property type="match status" value="1"/>
</dbReference>
<dbReference type="Gene3D" id="2.30.38.10">
    <property type="entry name" value="Luciferase, Domain 3"/>
    <property type="match status" value="4"/>
</dbReference>
<comment type="caution">
    <text evidence="8">The sequence shown here is derived from an EMBL/GenBank/DDBJ whole genome shotgun (WGS) entry which is preliminary data.</text>
</comment>
<dbReference type="InterPro" id="IPR042099">
    <property type="entry name" value="ANL_N_sf"/>
</dbReference>
<feature type="domain" description="Carrier" evidence="7">
    <location>
        <begin position="4817"/>
        <end position="4892"/>
    </location>
</feature>
<dbReference type="PROSITE" id="PS00012">
    <property type="entry name" value="PHOSPHOPANTETHEINE"/>
    <property type="match status" value="4"/>
</dbReference>
<gene>
    <name evidence="8" type="ORF">EV382_2984</name>
</gene>
<dbReference type="SUPFAM" id="SSF52777">
    <property type="entry name" value="CoA-dependent acyltransferases"/>
    <property type="match status" value="10"/>
</dbReference>
<dbReference type="SUPFAM" id="SSF53335">
    <property type="entry name" value="S-adenosyl-L-methionine-dependent methyltransferases"/>
    <property type="match status" value="2"/>
</dbReference>
<comment type="cofactor">
    <cofactor evidence="1">
        <name>pantetheine 4'-phosphate</name>
        <dbReference type="ChEBI" id="CHEBI:47942"/>
    </cofactor>
</comment>
<dbReference type="PANTHER" id="PTHR45527:SF1">
    <property type="entry name" value="FATTY ACID SYNTHASE"/>
    <property type="match status" value="1"/>
</dbReference>
<keyword evidence="2" id="KW-0596">Phosphopantetheine</keyword>
<evidence type="ECO:0000259" key="7">
    <source>
        <dbReference type="PROSITE" id="PS50075"/>
    </source>
</evidence>
<organism evidence="8 9">
    <name type="scientific">Micromonospora violae</name>
    <dbReference type="NCBI Taxonomy" id="1278207"/>
    <lineage>
        <taxon>Bacteria</taxon>
        <taxon>Bacillati</taxon>
        <taxon>Actinomycetota</taxon>
        <taxon>Actinomycetes</taxon>
        <taxon>Micromonosporales</taxon>
        <taxon>Micromonosporaceae</taxon>
        <taxon>Micromonospora</taxon>
    </lineage>
</organism>
<dbReference type="OrthoDB" id="5476914at2"/>
<dbReference type="InterPro" id="IPR023213">
    <property type="entry name" value="CAT-like_dom_sf"/>
</dbReference>
<dbReference type="SMART" id="SM00823">
    <property type="entry name" value="PKS_PP"/>
    <property type="match status" value="5"/>
</dbReference>
<dbReference type="InterPro" id="IPR009081">
    <property type="entry name" value="PP-bd_ACP"/>
</dbReference>
<dbReference type="Pfam" id="PF00501">
    <property type="entry name" value="AMP-binding"/>
    <property type="match status" value="5"/>
</dbReference>
<dbReference type="Proteomes" id="UP000293781">
    <property type="component" value="Unassembled WGS sequence"/>
</dbReference>
<dbReference type="Gene3D" id="3.40.50.1820">
    <property type="entry name" value="alpha/beta hydrolase"/>
    <property type="match status" value="1"/>
</dbReference>
<reference evidence="8 9" key="1">
    <citation type="submission" date="2019-02" db="EMBL/GenBank/DDBJ databases">
        <title>Sequencing the genomes of 1000 actinobacteria strains.</title>
        <authorList>
            <person name="Klenk H.-P."/>
        </authorList>
    </citation>
    <scope>NUCLEOTIDE SEQUENCE [LARGE SCALE GENOMIC DNA]</scope>
    <source>
        <strain evidence="8 9">DSM 45888</strain>
    </source>
</reference>
<dbReference type="PANTHER" id="PTHR45527">
    <property type="entry name" value="NONRIBOSOMAL PEPTIDE SYNTHETASE"/>
    <property type="match status" value="1"/>
</dbReference>
<dbReference type="CDD" id="cd12117">
    <property type="entry name" value="A_NRPS_Srf_like"/>
    <property type="match status" value="3"/>
</dbReference>
<dbReference type="InterPro" id="IPR020845">
    <property type="entry name" value="AMP-binding_CS"/>
</dbReference>
<keyword evidence="9" id="KW-1185">Reference proteome</keyword>
<dbReference type="InterPro" id="IPR010071">
    <property type="entry name" value="AA_adenyl_dom"/>
</dbReference>
<dbReference type="Gene3D" id="3.30.559.30">
    <property type="entry name" value="Nonribosomal peptide synthetase, condensation domain"/>
    <property type="match status" value="5"/>
</dbReference>
<feature type="domain" description="Carrier" evidence="7">
    <location>
        <begin position="3398"/>
        <end position="3473"/>
    </location>
</feature>
<feature type="domain" description="Carrier" evidence="7">
    <location>
        <begin position="5853"/>
        <end position="5928"/>
    </location>
</feature>
<feature type="domain" description="Carrier" evidence="7">
    <location>
        <begin position="945"/>
        <end position="1020"/>
    </location>
</feature>
<dbReference type="FunFam" id="3.30.300.30:FF:000010">
    <property type="entry name" value="Enterobactin synthetase component F"/>
    <property type="match status" value="3"/>
</dbReference>
<dbReference type="SUPFAM" id="SSF47336">
    <property type="entry name" value="ACP-like"/>
    <property type="match status" value="5"/>
</dbReference>
<evidence type="ECO:0000256" key="2">
    <source>
        <dbReference type="ARBA" id="ARBA00022450"/>
    </source>
</evidence>
<dbReference type="FunFam" id="1.10.1200.10:FF:000016">
    <property type="entry name" value="Non-ribosomal peptide synthase"/>
    <property type="match status" value="5"/>
</dbReference>
<keyword evidence="4" id="KW-0436">Ligase</keyword>
<keyword evidence="5" id="KW-0677">Repeat</keyword>
<dbReference type="CDD" id="cd02440">
    <property type="entry name" value="AdoMet_MTases"/>
    <property type="match status" value="2"/>
</dbReference>
<accession>A0A4Q7UEN6</accession>
<dbReference type="NCBIfam" id="TIGR01733">
    <property type="entry name" value="AA-adenyl-dom"/>
    <property type="match status" value="5"/>
</dbReference>
<dbReference type="PROSITE" id="PS50075">
    <property type="entry name" value="CARRIER"/>
    <property type="match status" value="5"/>
</dbReference>
<dbReference type="Gene3D" id="3.30.559.10">
    <property type="entry name" value="Chloramphenicol acetyltransferase-like domain"/>
    <property type="match status" value="5"/>
</dbReference>
<dbReference type="InterPro" id="IPR006162">
    <property type="entry name" value="Ppantetheine_attach_site"/>
</dbReference>
<evidence type="ECO:0000256" key="4">
    <source>
        <dbReference type="ARBA" id="ARBA00022598"/>
    </source>
</evidence>
<evidence type="ECO:0000256" key="6">
    <source>
        <dbReference type="SAM" id="MobiDB-lite"/>
    </source>
</evidence>
<dbReference type="InterPro" id="IPR029063">
    <property type="entry name" value="SAM-dependent_MTases_sf"/>
</dbReference>
<dbReference type="Gene3D" id="1.10.1200.10">
    <property type="entry name" value="ACP-like"/>
    <property type="match status" value="4"/>
</dbReference>
<dbReference type="FunFam" id="3.40.50.980:FF:000002">
    <property type="entry name" value="Enterobactin synthetase component F"/>
    <property type="match status" value="1"/>
</dbReference>
<dbReference type="Gene3D" id="3.40.50.980">
    <property type="match status" value="8"/>
</dbReference>
<feature type="region of interest" description="Disordered" evidence="6">
    <location>
        <begin position="3468"/>
        <end position="3488"/>
    </location>
</feature>
<dbReference type="Gene3D" id="3.40.50.12780">
    <property type="entry name" value="N-terminal domain of ligase-like"/>
    <property type="match status" value="1"/>
</dbReference>
<evidence type="ECO:0000313" key="8">
    <source>
        <dbReference type="EMBL" id="RZT79747.1"/>
    </source>
</evidence>
<feature type="domain" description="Carrier" evidence="7">
    <location>
        <begin position="2370"/>
        <end position="2445"/>
    </location>
</feature>
<dbReference type="GO" id="GO:0005829">
    <property type="term" value="C:cytosol"/>
    <property type="evidence" value="ECO:0007669"/>
    <property type="project" value="TreeGrafter"/>
</dbReference>
<dbReference type="InterPro" id="IPR013217">
    <property type="entry name" value="Methyltransf_12"/>
</dbReference>
<dbReference type="InterPro" id="IPR029058">
    <property type="entry name" value="AB_hydrolase_fold"/>
</dbReference>
<dbReference type="SUPFAM" id="SSF56801">
    <property type="entry name" value="Acetyl-CoA synthetase-like"/>
    <property type="match status" value="5"/>
</dbReference>
<dbReference type="FunFam" id="3.40.50.12780:FF:000012">
    <property type="entry name" value="Non-ribosomal peptide synthetase"/>
    <property type="match status" value="2"/>
</dbReference>
<dbReference type="InterPro" id="IPR025110">
    <property type="entry name" value="AMP-bd_C"/>
</dbReference>
<dbReference type="GO" id="GO:0043041">
    <property type="term" value="P:amino acid activation for nonribosomal peptide biosynthetic process"/>
    <property type="evidence" value="ECO:0007669"/>
    <property type="project" value="TreeGrafter"/>
</dbReference>
<feature type="region of interest" description="Disordered" evidence="6">
    <location>
        <begin position="5924"/>
        <end position="5945"/>
    </location>
</feature>
<dbReference type="CDD" id="cd17646">
    <property type="entry name" value="A_NRPS_AB3403-like"/>
    <property type="match status" value="1"/>
</dbReference>